<protein>
    <submittedName>
        <fullName evidence="2">Uncharacterized protein</fullName>
    </submittedName>
</protein>
<organism evidence="2 3">
    <name type="scientific">Aliiroseovarius halocynthiae</name>
    <dbReference type="NCBI Taxonomy" id="985055"/>
    <lineage>
        <taxon>Bacteria</taxon>
        <taxon>Pseudomonadati</taxon>
        <taxon>Pseudomonadota</taxon>
        <taxon>Alphaproteobacteria</taxon>
        <taxon>Rhodobacterales</taxon>
        <taxon>Paracoccaceae</taxon>
        <taxon>Aliiroseovarius</taxon>
    </lineage>
</organism>
<reference evidence="2 3" key="1">
    <citation type="submission" date="2019-06" db="EMBL/GenBank/DDBJ databases">
        <title>A novel species of marine bacteria.</title>
        <authorList>
            <person name="Wang Y."/>
        </authorList>
    </citation>
    <scope>NUCLEOTIDE SEQUENCE [LARGE SCALE GENOMIC DNA]</scope>
    <source>
        <strain evidence="2 3">MA1-10</strain>
    </source>
</reference>
<evidence type="ECO:0000313" key="3">
    <source>
        <dbReference type="Proteomes" id="UP000315816"/>
    </source>
</evidence>
<dbReference type="EMBL" id="VICH01000004">
    <property type="protein sequence ID" value="TQV69340.1"/>
    <property type="molecule type" value="Genomic_DNA"/>
</dbReference>
<keyword evidence="3" id="KW-1185">Reference proteome</keyword>
<dbReference type="AlphaFoldDB" id="A0A545SWK9"/>
<name>A0A545SWK9_9RHOB</name>
<keyword evidence="1" id="KW-0732">Signal</keyword>
<dbReference type="OrthoDB" id="8021248at2"/>
<evidence type="ECO:0000313" key="2">
    <source>
        <dbReference type="EMBL" id="TQV69340.1"/>
    </source>
</evidence>
<dbReference type="Proteomes" id="UP000315816">
    <property type="component" value="Unassembled WGS sequence"/>
</dbReference>
<dbReference type="RefSeq" id="WP_142853089.1">
    <property type="nucleotide sequence ID" value="NZ_FXWW01000001.1"/>
</dbReference>
<feature type="chain" id="PRO_5021836325" evidence="1">
    <location>
        <begin position="19"/>
        <end position="98"/>
    </location>
</feature>
<evidence type="ECO:0000256" key="1">
    <source>
        <dbReference type="SAM" id="SignalP"/>
    </source>
</evidence>
<feature type="signal peptide" evidence="1">
    <location>
        <begin position="1"/>
        <end position="18"/>
    </location>
</feature>
<comment type="caution">
    <text evidence="2">The sequence shown here is derived from an EMBL/GenBank/DDBJ whole genome shotgun (WGS) entry which is preliminary data.</text>
</comment>
<accession>A0A545SWK9</accession>
<gene>
    <name evidence="2" type="ORF">FIL88_07265</name>
</gene>
<sequence length="98" mass="10495">MTYRIALACLLIAAPVHADVTGPGGKVIDCYCTDSTGGRVELGQSICLYVNGRAFTARCEMSLNVPMWRETGDGCVSAQGTPQRFIPLPNTHPVDPKI</sequence>
<proteinExistence type="predicted"/>